<accession>A0A8T0U8R6</accession>
<feature type="compositionally biased region" description="Polar residues" evidence="1">
    <location>
        <begin position="11"/>
        <end position="26"/>
    </location>
</feature>
<evidence type="ECO:0000313" key="2">
    <source>
        <dbReference type="EMBL" id="KAG2619200.1"/>
    </source>
</evidence>
<comment type="caution">
    <text evidence="2">The sequence shown here is derived from an EMBL/GenBank/DDBJ whole genome shotgun (WGS) entry which is preliminary data.</text>
</comment>
<organism evidence="2 3">
    <name type="scientific">Panicum virgatum</name>
    <name type="common">Blackwell switchgrass</name>
    <dbReference type="NCBI Taxonomy" id="38727"/>
    <lineage>
        <taxon>Eukaryota</taxon>
        <taxon>Viridiplantae</taxon>
        <taxon>Streptophyta</taxon>
        <taxon>Embryophyta</taxon>
        <taxon>Tracheophyta</taxon>
        <taxon>Spermatophyta</taxon>
        <taxon>Magnoliopsida</taxon>
        <taxon>Liliopsida</taxon>
        <taxon>Poales</taxon>
        <taxon>Poaceae</taxon>
        <taxon>PACMAD clade</taxon>
        <taxon>Panicoideae</taxon>
        <taxon>Panicodae</taxon>
        <taxon>Paniceae</taxon>
        <taxon>Panicinae</taxon>
        <taxon>Panicum</taxon>
        <taxon>Panicum sect. Hiantes</taxon>
    </lineage>
</organism>
<dbReference type="Proteomes" id="UP000823388">
    <property type="component" value="Chromosome 3N"/>
</dbReference>
<proteinExistence type="predicted"/>
<feature type="region of interest" description="Disordered" evidence="1">
    <location>
        <begin position="1"/>
        <end position="88"/>
    </location>
</feature>
<evidence type="ECO:0000256" key="1">
    <source>
        <dbReference type="SAM" id="MobiDB-lite"/>
    </source>
</evidence>
<dbReference type="EMBL" id="CM029042">
    <property type="protein sequence ID" value="KAG2619200.1"/>
    <property type="molecule type" value="Genomic_DNA"/>
</dbReference>
<gene>
    <name evidence="2" type="ORF">PVAP13_3NG140853</name>
</gene>
<keyword evidence="3" id="KW-1185">Reference proteome</keyword>
<name>A0A8T0U8R6_PANVG</name>
<evidence type="ECO:0000313" key="3">
    <source>
        <dbReference type="Proteomes" id="UP000823388"/>
    </source>
</evidence>
<feature type="compositionally biased region" description="Polar residues" evidence="1">
    <location>
        <begin position="34"/>
        <end position="43"/>
    </location>
</feature>
<sequence>MPPWGKYSPVFSPQKSHTPSQAATTQPKRRQCLAHSTISSNFVPTPPPRQSAPKSGVPGASKEGIPVAGKESPPPVGSSSGWGCRRPRPGCFWLVPGSWGEGRAAPRRDGSDA</sequence>
<protein>
    <submittedName>
        <fullName evidence="2">Uncharacterized protein</fullName>
    </submittedName>
</protein>
<dbReference type="AlphaFoldDB" id="A0A8T0U8R6"/>
<reference evidence="2" key="1">
    <citation type="submission" date="2020-05" db="EMBL/GenBank/DDBJ databases">
        <title>WGS assembly of Panicum virgatum.</title>
        <authorList>
            <person name="Lovell J.T."/>
            <person name="Jenkins J."/>
            <person name="Shu S."/>
            <person name="Juenger T.E."/>
            <person name="Schmutz J."/>
        </authorList>
    </citation>
    <scope>NUCLEOTIDE SEQUENCE</scope>
    <source>
        <strain evidence="2">AP13</strain>
    </source>
</reference>